<dbReference type="EMBL" id="CACVBZ020000001">
    <property type="protein sequence ID" value="CAB1184503.1"/>
    <property type="molecule type" value="Genomic_DNA"/>
</dbReference>
<feature type="chain" id="PRO_5032676202" evidence="1">
    <location>
        <begin position="22"/>
        <end position="215"/>
    </location>
</feature>
<name>A0A811G8A4_SPIIN</name>
<dbReference type="AlphaFoldDB" id="A0A811G8A4"/>
<comment type="caution">
    <text evidence="2">The sequence shown here is derived from an EMBL/GenBank/DDBJ whole genome shotgun (WGS) entry which is preliminary data.</text>
</comment>
<protein>
    <submittedName>
        <fullName evidence="2">Uncharacterized protein</fullName>
    </submittedName>
</protein>
<evidence type="ECO:0000256" key="1">
    <source>
        <dbReference type="SAM" id="SignalP"/>
    </source>
</evidence>
<dbReference type="Proteomes" id="UP000663760">
    <property type="component" value="Unassembled WGS sequence"/>
</dbReference>
<keyword evidence="3" id="KW-1185">Reference proteome</keyword>
<sequence>MHPRCLTLGLMPPLWLQAVRTLTKVTSSGLTRRCLISAKTRMASLAWPWRASPPITEFQVEMSRSAMPRKTSRARSMLPHLADACIRAPASSAPSSAQADSRLSMVTSSGLSPARVISSKTSSPAITAFQETTSLCGNWSNNSRALSISPLLAYPVIITFHEIRSLQGVPSNSRRAASRSPLLAWPAIIADQATTSARAGPSKSTLAAAMSPQLA</sequence>
<organism evidence="2 3">
    <name type="scientific">Spirodela intermedia</name>
    <name type="common">Intermediate duckweed</name>
    <dbReference type="NCBI Taxonomy" id="51605"/>
    <lineage>
        <taxon>Eukaryota</taxon>
        <taxon>Viridiplantae</taxon>
        <taxon>Streptophyta</taxon>
        <taxon>Embryophyta</taxon>
        <taxon>Tracheophyta</taxon>
        <taxon>Spermatophyta</taxon>
        <taxon>Magnoliopsida</taxon>
        <taxon>Liliopsida</taxon>
        <taxon>Araceae</taxon>
        <taxon>Lemnoideae</taxon>
        <taxon>Spirodela</taxon>
    </lineage>
</organism>
<keyword evidence="1" id="KW-0732">Signal</keyword>
<reference evidence="2" key="1">
    <citation type="submission" date="2020-02" db="EMBL/GenBank/DDBJ databases">
        <authorList>
            <person name="Scholz U."/>
            <person name="Mascher M."/>
            <person name="Fiebig A."/>
        </authorList>
    </citation>
    <scope>NUCLEOTIDE SEQUENCE</scope>
</reference>
<gene>
    <name evidence="2" type="ORF">SI8410_UN000031</name>
</gene>
<proteinExistence type="predicted"/>
<accession>A0A811G8A4</accession>
<evidence type="ECO:0000313" key="2">
    <source>
        <dbReference type="EMBL" id="CAB1184503.1"/>
    </source>
</evidence>
<feature type="signal peptide" evidence="1">
    <location>
        <begin position="1"/>
        <end position="21"/>
    </location>
</feature>
<evidence type="ECO:0000313" key="3">
    <source>
        <dbReference type="Proteomes" id="UP000663760"/>
    </source>
</evidence>